<dbReference type="Pfam" id="PF00550">
    <property type="entry name" value="PP-binding"/>
    <property type="match status" value="1"/>
</dbReference>
<dbReference type="InterPro" id="IPR025110">
    <property type="entry name" value="AMP-bd_C"/>
</dbReference>
<dbReference type="NCBIfam" id="TIGR01720">
    <property type="entry name" value="NRPS-para261"/>
    <property type="match status" value="1"/>
</dbReference>
<dbReference type="SMART" id="SM00823">
    <property type="entry name" value="PKS_PP"/>
    <property type="match status" value="1"/>
</dbReference>
<dbReference type="Pfam" id="PF13193">
    <property type="entry name" value="AMP-binding_C"/>
    <property type="match status" value="1"/>
</dbReference>
<feature type="non-terminal residue" evidence="5">
    <location>
        <position position="673"/>
    </location>
</feature>
<dbReference type="PANTHER" id="PTHR45398">
    <property type="match status" value="1"/>
</dbReference>
<dbReference type="Pfam" id="PF00668">
    <property type="entry name" value="Condensation"/>
    <property type="match status" value="1"/>
</dbReference>
<dbReference type="CDD" id="cd19534">
    <property type="entry name" value="E_NRPS"/>
    <property type="match status" value="1"/>
</dbReference>
<dbReference type="AlphaFoldDB" id="A0A839TBP6"/>
<dbReference type="FunFam" id="1.10.1200.10:FF:000005">
    <property type="entry name" value="Nonribosomal peptide synthetase 1"/>
    <property type="match status" value="1"/>
</dbReference>
<feature type="domain" description="Carrier" evidence="4">
    <location>
        <begin position="110"/>
        <end position="184"/>
    </location>
</feature>
<dbReference type="Gene3D" id="3.30.559.10">
    <property type="entry name" value="Chloramphenicol acetyltransferase-like domain"/>
    <property type="match status" value="1"/>
</dbReference>
<dbReference type="InterPro" id="IPR045851">
    <property type="entry name" value="AMP-bd_C_sf"/>
</dbReference>
<name>A0A839TBP6_AZOMA</name>
<dbReference type="Gene3D" id="3.30.559.30">
    <property type="entry name" value="Nonribosomal peptide synthetase, condensation domain"/>
    <property type="match status" value="1"/>
</dbReference>
<dbReference type="InterPro" id="IPR036736">
    <property type="entry name" value="ACP-like_sf"/>
</dbReference>
<dbReference type="InterPro" id="IPR001242">
    <property type="entry name" value="Condensation_dom"/>
</dbReference>
<evidence type="ECO:0000256" key="1">
    <source>
        <dbReference type="ARBA" id="ARBA00001957"/>
    </source>
</evidence>
<dbReference type="Proteomes" id="UP000549250">
    <property type="component" value="Unassembled WGS sequence"/>
</dbReference>
<dbReference type="InterPro" id="IPR010060">
    <property type="entry name" value="NRPS_synth"/>
</dbReference>
<evidence type="ECO:0000313" key="6">
    <source>
        <dbReference type="Proteomes" id="UP000549250"/>
    </source>
</evidence>
<keyword evidence="3" id="KW-0597">Phosphoprotein</keyword>
<comment type="cofactor">
    <cofactor evidence="1">
        <name>pantetheine 4'-phosphate</name>
        <dbReference type="ChEBI" id="CHEBI:47942"/>
    </cofactor>
</comment>
<dbReference type="Gene3D" id="1.10.1200.10">
    <property type="entry name" value="ACP-like"/>
    <property type="match status" value="1"/>
</dbReference>
<evidence type="ECO:0000256" key="3">
    <source>
        <dbReference type="ARBA" id="ARBA00022553"/>
    </source>
</evidence>
<dbReference type="GO" id="GO:0003824">
    <property type="term" value="F:catalytic activity"/>
    <property type="evidence" value="ECO:0007669"/>
    <property type="project" value="InterPro"/>
</dbReference>
<dbReference type="SUPFAM" id="SSF56801">
    <property type="entry name" value="Acetyl-CoA synthetase-like"/>
    <property type="match status" value="1"/>
</dbReference>
<protein>
    <submittedName>
        <fullName evidence="5">Non-ribosomal peptide synthase protein (TIGR01720 family)</fullName>
    </submittedName>
</protein>
<dbReference type="InterPro" id="IPR006162">
    <property type="entry name" value="Ppantetheine_attach_site"/>
</dbReference>
<accession>A0A839TBP6</accession>
<dbReference type="PANTHER" id="PTHR45398:SF1">
    <property type="entry name" value="ENZYME, PUTATIVE (JCVI)-RELATED"/>
    <property type="match status" value="1"/>
</dbReference>
<feature type="non-terminal residue" evidence="5">
    <location>
        <position position="1"/>
    </location>
</feature>
<evidence type="ECO:0000259" key="4">
    <source>
        <dbReference type="PROSITE" id="PS50075"/>
    </source>
</evidence>
<keyword evidence="2" id="KW-0596">Phosphopantetheine</keyword>
<organism evidence="5 6">
    <name type="scientific">Azomonas macrocytogenes</name>
    <name type="common">Azotobacter macrocytogenes</name>
    <dbReference type="NCBI Taxonomy" id="69962"/>
    <lineage>
        <taxon>Bacteria</taxon>
        <taxon>Pseudomonadati</taxon>
        <taxon>Pseudomonadota</taxon>
        <taxon>Gammaproteobacteria</taxon>
        <taxon>Pseudomonadales</taxon>
        <taxon>Pseudomonadaceae</taxon>
        <taxon>Azomonas</taxon>
    </lineage>
</organism>
<dbReference type="InterPro" id="IPR009081">
    <property type="entry name" value="PP-bd_ACP"/>
</dbReference>
<evidence type="ECO:0000313" key="5">
    <source>
        <dbReference type="EMBL" id="MBB3105485.1"/>
    </source>
</evidence>
<reference evidence="5 6" key="1">
    <citation type="submission" date="2020-08" db="EMBL/GenBank/DDBJ databases">
        <title>Genomic Encyclopedia of Type Strains, Phase III (KMG-III): the genomes of soil and plant-associated and newly described type strains.</title>
        <authorList>
            <person name="Whitman W."/>
        </authorList>
    </citation>
    <scope>NUCLEOTIDE SEQUENCE [LARGE SCALE GENOMIC DNA]</scope>
    <source>
        <strain evidence="5 6">CECT 4462</strain>
    </source>
</reference>
<dbReference type="PROSITE" id="PS50075">
    <property type="entry name" value="CARRIER"/>
    <property type="match status" value="1"/>
</dbReference>
<sequence length="673" mass="74480">GFRIELGEIEARLQEQAVVREAVVIDLDGPSGKQLAGYLVPADPAILNEPQAQSELRAELKDHLKTALPDYMVPAHLILLERMPLTPNGKLDRRALPRPDVSLLQQEYIEPRSELERQLAGIWAEVLKVERIGLTDNFFELGGDSIISIQVVSRARQQGIQITPKDLFQHQTIQGLAGVARRSEGLRIEQGLVMGQSPLTPIQHFFFESAIPQRHHWNQSVLLKPTQPLDAGLLNSALSALLRQHDSLRLSFRQINSQWQAQYLDNVPVDVLWHSQLNDASEIEAVANEAQASLNLSEGPLLCAVLMQLADGSQRLLVAIHHLVVDGVSWRILLEDLQTAYAQLLTGHPIQLSAKTSSFKDWSEHLQAYAHSPVLEQELGYWQDQLQDVDDTLPYDHPDGRQQQKHAVSVSTQLNRDDTRRLLQEAPAAYRTQINDLLLTALARIICRWTGQSSTVIKLEGHGREDLFDDLDITRTVGWFTTAFPVKLSPQEGMTDSLKTIKEQLRAVPNKGIGYGLLRYLGSPEAQTSLQGLPQGSIVFNYLGQFDGSFDAEEGLFVPSRESGGAELDEAAPLDAAISINGQIYGGELNLSWTFSGEVFEQSSVQRLAEAYAQELQTLIAHCTAEGSSGVTPLDFPLAGLSQAQLDQLTANIPSAQISDIYPLSPMQQGMLF</sequence>
<proteinExistence type="predicted"/>
<dbReference type="InterPro" id="IPR020806">
    <property type="entry name" value="PKS_PP-bd"/>
</dbReference>
<dbReference type="EMBL" id="JACHXI010000055">
    <property type="protein sequence ID" value="MBB3105485.1"/>
    <property type="molecule type" value="Genomic_DNA"/>
</dbReference>
<dbReference type="PROSITE" id="PS00012">
    <property type="entry name" value="PHOSPHOPANTETHEINE"/>
    <property type="match status" value="1"/>
</dbReference>
<dbReference type="SUPFAM" id="SSF47336">
    <property type="entry name" value="ACP-like"/>
    <property type="match status" value="1"/>
</dbReference>
<dbReference type="Gene3D" id="3.30.300.30">
    <property type="match status" value="1"/>
</dbReference>
<evidence type="ECO:0000256" key="2">
    <source>
        <dbReference type="ARBA" id="ARBA00022450"/>
    </source>
</evidence>
<dbReference type="InterPro" id="IPR023213">
    <property type="entry name" value="CAT-like_dom_sf"/>
</dbReference>
<dbReference type="GO" id="GO:0031177">
    <property type="term" value="F:phosphopantetheine binding"/>
    <property type="evidence" value="ECO:0007669"/>
    <property type="project" value="InterPro"/>
</dbReference>
<dbReference type="RefSeq" id="WP_246336114.1">
    <property type="nucleotide sequence ID" value="NZ_JACHXI010000055.1"/>
</dbReference>
<dbReference type="SUPFAM" id="SSF52777">
    <property type="entry name" value="CoA-dependent acyltransferases"/>
    <property type="match status" value="2"/>
</dbReference>
<gene>
    <name evidence="5" type="ORF">FHR87_003928</name>
</gene>
<comment type="caution">
    <text evidence="5">The sequence shown here is derived from an EMBL/GenBank/DDBJ whole genome shotgun (WGS) entry which is preliminary data.</text>
</comment>
<keyword evidence="6" id="KW-1185">Reference proteome</keyword>